<evidence type="ECO:0000256" key="4">
    <source>
        <dbReference type="ARBA" id="ARBA00023180"/>
    </source>
</evidence>
<name>A0A368Q0E5_SETIT</name>
<dbReference type="SUPFAM" id="SSF47699">
    <property type="entry name" value="Bifunctional inhibitor/lipid-transfer protein/seed storage 2S albumin"/>
    <property type="match status" value="1"/>
</dbReference>
<dbReference type="AlphaFoldDB" id="A0A368Q0E5"/>
<feature type="chain" id="PRO_5033784545" description="Bifunctional inhibitor/plant lipid transfer protein/seed storage helical domain-containing protein" evidence="5">
    <location>
        <begin position="30"/>
        <end position="211"/>
    </location>
</feature>
<dbReference type="EMBL" id="CM003529">
    <property type="protein sequence ID" value="RCV10680.1"/>
    <property type="molecule type" value="Genomic_DNA"/>
</dbReference>
<keyword evidence="3" id="KW-1015">Disulfide bond</keyword>
<evidence type="ECO:0000256" key="1">
    <source>
        <dbReference type="ARBA" id="ARBA00009748"/>
    </source>
</evidence>
<dbReference type="InterPro" id="IPR043325">
    <property type="entry name" value="LTSS"/>
</dbReference>
<reference evidence="7" key="1">
    <citation type="journal article" date="2012" name="Nat. Biotechnol.">
        <title>Reference genome sequence of the model plant Setaria.</title>
        <authorList>
            <person name="Bennetzen J.L."/>
            <person name="Schmutz J."/>
            <person name="Wang H."/>
            <person name="Percifield R."/>
            <person name="Hawkins J."/>
            <person name="Pontaroli A.C."/>
            <person name="Estep M."/>
            <person name="Feng L."/>
            <person name="Vaughn J.N."/>
            <person name="Grimwood J."/>
            <person name="Jenkins J."/>
            <person name="Barry K."/>
            <person name="Lindquist E."/>
            <person name="Hellsten U."/>
            <person name="Deshpande S."/>
            <person name="Wang X."/>
            <person name="Wu X."/>
            <person name="Mitros T."/>
            <person name="Triplett J."/>
            <person name="Yang X."/>
            <person name="Ye C.Y."/>
            <person name="Mauro-Herrera M."/>
            <person name="Wang L."/>
            <person name="Li P."/>
            <person name="Sharma M."/>
            <person name="Sharma R."/>
            <person name="Ronald P.C."/>
            <person name="Panaud O."/>
            <person name="Kellogg E.A."/>
            <person name="Brutnell T.P."/>
            <person name="Doust A.N."/>
            <person name="Tuskan G.A."/>
            <person name="Rokhsar D."/>
            <person name="Devos K.M."/>
        </authorList>
    </citation>
    <scope>NUCLEOTIDE SEQUENCE [LARGE SCALE GENOMIC DNA]</scope>
    <source>
        <strain evidence="7">Yugu1</strain>
    </source>
</reference>
<dbReference type="CDD" id="cd00010">
    <property type="entry name" value="AAI_LTSS"/>
    <property type="match status" value="1"/>
</dbReference>
<reference evidence="7" key="2">
    <citation type="submission" date="2015-07" db="EMBL/GenBank/DDBJ databases">
        <authorList>
            <person name="Noorani M."/>
        </authorList>
    </citation>
    <scope>NUCLEOTIDE SEQUENCE</scope>
    <source>
        <strain evidence="7">Yugu1</strain>
    </source>
</reference>
<dbReference type="InterPro" id="IPR036312">
    <property type="entry name" value="Bifun_inhib/LTP/seed_sf"/>
</dbReference>
<sequence length="211" mass="22390">MASSNKHTLIALLVVFAVVAPSLPPSAAARDGGAAKAAAAPAPSASGKAVHPMDLFDDLIHDLIHFDLPLPQILPCPPVFPKIPFIPCYNYTPPPPVMECRSSLAKYMPPCSGFLTDAGVPFDRSSTNCCGVIQHFFDDRSTSPSCLCHVLNGDADGILHAPVNHTRALSLLDVCGYAMTPELFPKFCDYSDVPPMDAASPPPPLRQGTKV</sequence>
<evidence type="ECO:0000313" key="7">
    <source>
        <dbReference type="EMBL" id="RCV10680.1"/>
    </source>
</evidence>
<dbReference type="InterPro" id="IPR016140">
    <property type="entry name" value="Bifunc_inhib/LTP/seed_store"/>
</dbReference>
<protein>
    <recommendedName>
        <fullName evidence="6">Bifunctional inhibitor/plant lipid transfer protein/seed storage helical domain-containing protein</fullName>
    </recommendedName>
</protein>
<evidence type="ECO:0000256" key="3">
    <source>
        <dbReference type="ARBA" id="ARBA00023157"/>
    </source>
</evidence>
<dbReference type="PANTHER" id="PTHR33044">
    <property type="entry name" value="BIFUNCTIONAL INHIBITOR/LIPID-TRANSFER PROTEIN/SEED STORAGE 2S ALBUMIN SUPERFAMILY PROTEIN-RELATED"/>
    <property type="match status" value="1"/>
</dbReference>
<organism evidence="7">
    <name type="scientific">Setaria italica</name>
    <name type="common">Foxtail millet</name>
    <name type="synonym">Panicum italicum</name>
    <dbReference type="NCBI Taxonomy" id="4555"/>
    <lineage>
        <taxon>Eukaryota</taxon>
        <taxon>Viridiplantae</taxon>
        <taxon>Streptophyta</taxon>
        <taxon>Embryophyta</taxon>
        <taxon>Tracheophyta</taxon>
        <taxon>Spermatophyta</taxon>
        <taxon>Magnoliopsida</taxon>
        <taxon>Liliopsida</taxon>
        <taxon>Poales</taxon>
        <taxon>Poaceae</taxon>
        <taxon>PACMAD clade</taxon>
        <taxon>Panicoideae</taxon>
        <taxon>Panicodae</taxon>
        <taxon>Paniceae</taxon>
        <taxon>Cenchrinae</taxon>
        <taxon>Setaria</taxon>
    </lineage>
</organism>
<dbReference type="OrthoDB" id="695344at2759"/>
<feature type="signal peptide" evidence="5">
    <location>
        <begin position="1"/>
        <end position="29"/>
    </location>
</feature>
<evidence type="ECO:0000256" key="5">
    <source>
        <dbReference type="SAM" id="SignalP"/>
    </source>
</evidence>
<proteinExistence type="inferred from homology"/>
<evidence type="ECO:0000256" key="2">
    <source>
        <dbReference type="ARBA" id="ARBA00022729"/>
    </source>
</evidence>
<keyword evidence="2 5" id="KW-0732">Signal</keyword>
<accession>A0A368Q0E5</accession>
<dbReference type="KEGG" id="sita:101771949"/>
<evidence type="ECO:0000259" key="6">
    <source>
        <dbReference type="Pfam" id="PF14368"/>
    </source>
</evidence>
<keyword evidence="4" id="KW-0325">Glycoprotein</keyword>
<dbReference type="EMBL" id="CM003529">
    <property type="protein sequence ID" value="RCV10681.1"/>
    <property type="molecule type" value="Genomic_DNA"/>
</dbReference>
<gene>
    <name evidence="7" type="ORF">SETIT_2G128400v2</name>
</gene>
<dbReference type="Gene3D" id="1.10.110.10">
    <property type="entry name" value="Plant lipid-transfer and hydrophobic proteins"/>
    <property type="match status" value="1"/>
</dbReference>
<feature type="domain" description="Bifunctional inhibitor/plant lipid transfer protein/seed storage helical" evidence="6">
    <location>
        <begin position="94"/>
        <end position="181"/>
    </location>
</feature>
<comment type="similarity">
    <text evidence="1">Belongs to the plant LTP family.</text>
</comment>
<dbReference type="Pfam" id="PF14368">
    <property type="entry name" value="LTP_2"/>
    <property type="match status" value="1"/>
</dbReference>